<proteinExistence type="predicted"/>
<accession>B9ESM4</accession>
<gene>
    <name evidence="1" type="ordered locus">PMT_2855</name>
</gene>
<evidence type="ECO:0000313" key="2">
    <source>
        <dbReference type="Proteomes" id="UP000001423"/>
    </source>
</evidence>
<reference evidence="1 2" key="1">
    <citation type="journal article" date="2003" name="Nature">
        <title>Genome divergence in two Prochlorococcus ecotypes reflects oceanic niche differentiation.</title>
        <authorList>
            <person name="Rocap G."/>
            <person name="Larimer F.W."/>
            <person name="Lamerdin J.E."/>
            <person name="Malfatti S."/>
            <person name="Chain P."/>
            <person name="Ahlgren N.A."/>
            <person name="Arellano A."/>
            <person name="Coleman M."/>
            <person name="Hauser L."/>
            <person name="Hess W.R."/>
            <person name="Johnson Z.I."/>
            <person name="Land M.L."/>
            <person name="Lindell D."/>
            <person name="Post A.F."/>
            <person name="Regala W."/>
            <person name="Shah M."/>
            <person name="Shaw S.L."/>
            <person name="Steglich C."/>
            <person name="Sullivan M.B."/>
            <person name="Ting C.S."/>
            <person name="Tolonen A."/>
            <person name="Webb E.A."/>
            <person name="Zinser E.R."/>
            <person name="Chisholm S.W."/>
        </authorList>
    </citation>
    <scope>NUCLEOTIDE SEQUENCE [LARGE SCALE GENOMIC DNA]</scope>
    <source>
        <strain evidence="2">MIT 9313</strain>
    </source>
</reference>
<organism evidence="1 2">
    <name type="scientific">Prochlorococcus marinus (strain MIT 9313)</name>
    <dbReference type="NCBI Taxonomy" id="74547"/>
    <lineage>
        <taxon>Bacteria</taxon>
        <taxon>Bacillati</taxon>
        <taxon>Cyanobacteriota</taxon>
        <taxon>Cyanophyceae</taxon>
        <taxon>Synechococcales</taxon>
        <taxon>Prochlorococcaceae</taxon>
        <taxon>Prochlorococcus</taxon>
    </lineage>
</organism>
<name>B9ESM4_PROMM</name>
<dbReference type="EMBL" id="BX548175">
    <property type="protein sequence ID" value="CAX32373.1"/>
    <property type="molecule type" value="Genomic_DNA"/>
</dbReference>
<protein>
    <submittedName>
        <fullName evidence="1">Uncharacterized protein</fullName>
    </submittedName>
</protein>
<dbReference type="Proteomes" id="UP000001423">
    <property type="component" value="Chromosome"/>
</dbReference>
<evidence type="ECO:0000313" key="1">
    <source>
        <dbReference type="EMBL" id="CAX32373.1"/>
    </source>
</evidence>
<keyword evidence="2" id="KW-1185">Reference proteome</keyword>
<dbReference type="AlphaFoldDB" id="B9ESM4"/>
<sequence>MLSNKSTEVYCAPKRSVPDFFRFKGFTNCLFWSNTGYDYHQNGRTNWAEI</sequence>
<dbReference type="HOGENOM" id="CLU_3187693_0_0_3"/>
<dbReference type="KEGG" id="pmt:PMT_2855"/>